<gene>
    <name evidence="7" type="ORF">SI8410_09013726</name>
</gene>
<dbReference type="InterPro" id="IPR002645">
    <property type="entry name" value="STAS_dom"/>
</dbReference>
<dbReference type="AlphaFoldDB" id="A0A7I8L163"/>
<organism evidence="7 8">
    <name type="scientific">Spirodela intermedia</name>
    <name type="common">Intermediate duckweed</name>
    <dbReference type="NCBI Taxonomy" id="51605"/>
    <lineage>
        <taxon>Eukaryota</taxon>
        <taxon>Viridiplantae</taxon>
        <taxon>Streptophyta</taxon>
        <taxon>Embryophyta</taxon>
        <taxon>Tracheophyta</taxon>
        <taxon>Spermatophyta</taxon>
        <taxon>Magnoliopsida</taxon>
        <taxon>Liliopsida</taxon>
        <taxon>Araceae</taxon>
        <taxon>Lemnoideae</taxon>
        <taxon>Spirodela</taxon>
    </lineage>
</organism>
<feature type="domain" description="STAS" evidence="6">
    <location>
        <begin position="515"/>
        <end position="638"/>
    </location>
</feature>
<dbReference type="PROSITE" id="PS50801">
    <property type="entry name" value="STAS"/>
    <property type="match status" value="1"/>
</dbReference>
<dbReference type="Gene3D" id="3.30.750.24">
    <property type="entry name" value="STAS domain"/>
    <property type="match status" value="1"/>
</dbReference>
<feature type="transmembrane region" description="Helical" evidence="5">
    <location>
        <begin position="200"/>
        <end position="225"/>
    </location>
</feature>
<protein>
    <recommendedName>
        <fullName evidence="6">STAS domain-containing protein</fullName>
    </recommendedName>
</protein>
<dbReference type="PANTHER" id="PTHR11814">
    <property type="entry name" value="SULFATE TRANSPORTER"/>
    <property type="match status" value="1"/>
</dbReference>
<keyword evidence="3 5" id="KW-1133">Transmembrane helix</keyword>
<dbReference type="InterPro" id="IPR018045">
    <property type="entry name" value="S04_transporter_CS"/>
</dbReference>
<keyword evidence="2 5" id="KW-0812">Transmembrane</keyword>
<dbReference type="GO" id="GO:0008271">
    <property type="term" value="F:secondary active sulfate transmembrane transporter activity"/>
    <property type="evidence" value="ECO:0007669"/>
    <property type="project" value="InterPro"/>
</dbReference>
<feature type="transmembrane region" description="Helical" evidence="5">
    <location>
        <begin position="366"/>
        <end position="385"/>
    </location>
</feature>
<dbReference type="InterPro" id="IPR036513">
    <property type="entry name" value="STAS_dom_sf"/>
</dbReference>
<feature type="transmembrane region" description="Helical" evidence="5">
    <location>
        <begin position="274"/>
        <end position="295"/>
    </location>
</feature>
<dbReference type="GO" id="GO:0016020">
    <property type="term" value="C:membrane"/>
    <property type="evidence" value="ECO:0007669"/>
    <property type="project" value="UniProtKB-SubCell"/>
</dbReference>
<evidence type="ECO:0000256" key="4">
    <source>
        <dbReference type="ARBA" id="ARBA00023136"/>
    </source>
</evidence>
<evidence type="ECO:0000256" key="3">
    <source>
        <dbReference type="ARBA" id="ARBA00022989"/>
    </source>
</evidence>
<accession>A0A7I8L163</accession>
<feature type="transmembrane region" description="Helical" evidence="5">
    <location>
        <begin position="406"/>
        <end position="423"/>
    </location>
</feature>
<dbReference type="Proteomes" id="UP000663760">
    <property type="component" value="Chromosome 9"/>
</dbReference>
<dbReference type="SUPFAM" id="SSF52091">
    <property type="entry name" value="SpoIIaa-like"/>
    <property type="match status" value="1"/>
</dbReference>
<feature type="transmembrane region" description="Helical" evidence="5">
    <location>
        <begin position="245"/>
        <end position="262"/>
    </location>
</feature>
<sequence length="650" mass="70106">MGGSSNRIDDFSGVIDLESVVPRRVSPPPARGFFQALRQSLREVFFPDDPLYQFRGQTSFRKLVLALQYLFPIFQWGSQYSLSLLKSDVISGFTIASLAIPQGISYAKLANLPPIIGLYSSFVPPLVYAALGSSRDLAVGPVSIASLVMGSMLREAVSPEEPALHLQLAFTATLFAGVFQAFLGLMRLGFVLDFLSKPALIGFMGGSAIVVSLQQLKGLLGISHFTTKMGLLPVLESVLEHKPEWHWPTIAMSFSFLGFLFAARHIGLRWPKLFWVSAAAPLASVVLSTLLVYLFEAQKRGVQTIGHLQGGMNPSSVSKLLLHGQYLALAVKTGLVTGFLSLTEGIAVGRTFASLKNYQIDGNKEMMAIGLMNMAGSCTSCYVTTGSFSRSAVNYNAGSKTAASNIVMAGAVLGTMLFLLPLFRCTPNAVLSAIIVAAVVGLVDARGAARLWRVDKLDFLACLSAFLGVLFFSVQTGLAIAVGISVSRILMHVTRPNTAELGSIPGTQSFQTLVHCGETRRVPSCLILGIESPILFANSTYLQERIMRWVREEEERVSTTKDYSTKCVILDLGAVTAIDSSGIEALTELKEALEKRSLLLLLANPLGAVTEKLYRSDAVELLWKNSLFLTLADAIAVAVAVSGHWPPTRG</sequence>
<dbReference type="CDD" id="cd07042">
    <property type="entry name" value="STAS_SulP_like_sulfate_transporter"/>
    <property type="match status" value="1"/>
</dbReference>
<reference evidence="7" key="1">
    <citation type="submission" date="2020-02" db="EMBL/GenBank/DDBJ databases">
        <authorList>
            <person name="Scholz U."/>
            <person name="Mascher M."/>
            <person name="Fiebig A."/>
        </authorList>
    </citation>
    <scope>NUCLEOTIDE SEQUENCE</scope>
</reference>
<feature type="transmembrane region" description="Helical" evidence="5">
    <location>
        <begin position="168"/>
        <end position="188"/>
    </location>
</feature>
<keyword evidence="8" id="KW-1185">Reference proteome</keyword>
<proteinExistence type="predicted"/>
<feature type="transmembrane region" description="Helical" evidence="5">
    <location>
        <begin position="459"/>
        <end position="486"/>
    </location>
</feature>
<dbReference type="PROSITE" id="PS01130">
    <property type="entry name" value="SLC26A"/>
    <property type="match status" value="1"/>
</dbReference>
<dbReference type="InterPro" id="IPR011547">
    <property type="entry name" value="SLC26A/SulP_dom"/>
</dbReference>
<evidence type="ECO:0000256" key="5">
    <source>
        <dbReference type="SAM" id="Phobius"/>
    </source>
</evidence>
<evidence type="ECO:0000259" key="6">
    <source>
        <dbReference type="PROSITE" id="PS50801"/>
    </source>
</evidence>
<dbReference type="EMBL" id="LR746272">
    <property type="protein sequence ID" value="CAA7403048.1"/>
    <property type="molecule type" value="Genomic_DNA"/>
</dbReference>
<dbReference type="Pfam" id="PF00916">
    <property type="entry name" value="Sulfate_transp"/>
    <property type="match status" value="1"/>
</dbReference>
<evidence type="ECO:0000313" key="8">
    <source>
        <dbReference type="Proteomes" id="UP000663760"/>
    </source>
</evidence>
<name>A0A7I8L163_SPIIN</name>
<evidence type="ECO:0000256" key="2">
    <source>
        <dbReference type="ARBA" id="ARBA00022692"/>
    </source>
</evidence>
<evidence type="ECO:0000256" key="1">
    <source>
        <dbReference type="ARBA" id="ARBA00004141"/>
    </source>
</evidence>
<dbReference type="NCBIfam" id="TIGR00815">
    <property type="entry name" value="sulP"/>
    <property type="match status" value="1"/>
</dbReference>
<dbReference type="InterPro" id="IPR001902">
    <property type="entry name" value="SLC26A/SulP_fam"/>
</dbReference>
<dbReference type="Pfam" id="PF01740">
    <property type="entry name" value="STAS"/>
    <property type="match status" value="1"/>
</dbReference>
<feature type="transmembrane region" description="Helical" evidence="5">
    <location>
        <begin position="429"/>
        <end position="447"/>
    </location>
</feature>
<dbReference type="OrthoDB" id="288203at2759"/>
<keyword evidence="4 5" id="KW-0472">Membrane</keyword>
<evidence type="ECO:0000313" key="7">
    <source>
        <dbReference type="EMBL" id="CAA7403048.1"/>
    </source>
</evidence>
<comment type="subcellular location">
    <subcellularLocation>
        <location evidence="1">Membrane</location>
        <topology evidence="1">Multi-pass membrane protein</topology>
    </subcellularLocation>
</comment>